<evidence type="ECO:0000256" key="1">
    <source>
        <dbReference type="SAM" id="MobiDB-lite"/>
    </source>
</evidence>
<proteinExistence type="predicted"/>
<evidence type="ECO:0000313" key="3">
    <source>
        <dbReference type="EMBL" id="KAF6369002.1"/>
    </source>
</evidence>
<keyword evidence="2" id="KW-0812">Transmembrane</keyword>
<reference evidence="3 4" key="1">
    <citation type="journal article" date="2020" name="Nature">
        <title>Six reference-quality genomes reveal evolution of bat adaptations.</title>
        <authorList>
            <person name="Jebb D."/>
            <person name="Huang Z."/>
            <person name="Pippel M."/>
            <person name="Hughes G.M."/>
            <person name="Lavrichenko K."/>
            <person name="Devanna P."/>
            <person name="Winkler S."/>
            <person name="Jermiin L.S."/>
            <person name="Skirmuntt E.C."/>
            <person name="Katzourakis A."/>
            <person name="Burkitt-Gray L."/>
            <person name="Ray D.A."/>
            <person name="Sullivan K.A.M."/>
            <person name="Roscito J.G."/>
            <person name="Kirilenko B.M."/>
            <person name="Davalos L.M."/>
            <person name="Corthals A.P."/>
            <person name="Power M.L."/>
            <person name="Jones G."/>
            <person name="Ransome R.D."/>
            <person name="Dechmann D.K.N."/>
            <person name="Locatelli A.G."/>
            <person name="Puechmaille S.J."/>
            <person name="Fedrigo O."/>
            <person name="Jarvis E.D."/>
            <person name="Hiller M."/>
            <person name="Vernes S.C."/>
            <person name="Myers E.W."/>
            <person name="Teeling E.C."/>
        </authorList>
    </citation>
    <scope>NUCLEOTIDE SEQUENCE [LARGE SCALE GENOMIC DNA]</scope>
    <source>
        <strain evidence="3">MMyoMyo1</strain>
        <tissue evidence="3">Flight muscle</tissue>
    </source>
</reference>
<evidence type="ECO:0000256" key="2">
    <source>
        <dbReference type="SAM" id="Phobius"/>
    </source>
</evidence>
<dbReference type="AlphaFoldDB" id="A0A7J7Z455"/>
<dbReference type="Proteomes" id="UP000527355">
    <property type="component" value="Unassembled WGS sequence"/>
</dbReference>
<comment type="caution">
    <text evidence="3">The sequence shown here is derived from an EMBL/GenBank/DDBJ whole genome shotgun (WGS) entry which is preliminary data.</text>
</comment>
<keyword evidence="2" id="KW-1133">Transmembrane helix</keyword>
<keyword evidence="2" id="KW-0472">Membrane</keyword>
<feature type="region of interest" description="Disordered" evidence="1">
    <location>
        <begin position="92"/>
        <end position="127"/>
    </location>
</feature>
<dbReference type="EMBL" id="JABWUV010000003">
    <property type="protein sequence ID" value="KAF6369002.1"/>
    <property type="molecule type" value="Genomic_DNA"/>
</dbReference>
<protein>
    <submittedName>
        <fullName evidence="3">Uncharacterized protein</fullName>
    </submittedName>
</protein>
<sequence>MSPPSLVIREQSGWSALGSSGSDPELGFCGTHLLRQEQRDAVEGGFSTNATSWEPVRIAVLFFVCLFGLTGLEKRKRQRRFHSDHRTYEISLAPPTELHHPFGPAPNDGALPLSGSDVTQARKLPGG</sequence>
<name>A0A7J7Z455_MYOMY</name>
<evidence type="ECO:0000313" key="4">
    <source>
        <dbReference type="Proteomes" id="UP000527355"/>
    </source>
</evidence>
<accession>A0A7J7Z455</accession>
<organism evidence="3 4">
    <name type="scientific">Myotis myotis</name>
    <name type="common">Greater mouse-eared bat</name>
    <name type="synonym">Vespertilio myotis</name>
    <dbReference type="NCBI Taxonomy" id="51298"/>
    <lineage>
        <taxon>Eukaryota</taxon>
        <taxon>Metazoa</taxon>
        <taxon>Chordata</taxon>
        <taxon>Craniata</taxon>
        <taxon>Vertebrata</taxon>
        <taxon>Euteleostomi</taxon>
        <taxon>Mammalia</taxon>
        <taxon>Eutheria</taxon>
        <taxon>Laurasiatheria</taxon>
        <taxon>Chiroptera</taxon>
        <taxon>Yangochiroptera</taxon>
        <taxon>Vespertilionidae</taxon>
        <taxon>Myotis</taxon>
    </lineage>
</organism>
<keyword evidence="4" id="KW-1185">Reference proteome</keyword>
<feature type="transmembrane region" description="Helical" evidence="2">
    <location>
        <begin position="55"/>
        <end position="72"/>
    </location>
</feature>
<gene>
    <name evidence="3" type="ORF">mMyoMyo1_010409</name>
</gene>